<feature type="signal peptide" evidence="9">
    <location>
        <begin position="1"/>
        <end position="19"/>
    </location>
</feature>
<accession>A0A7C1BF93</accession>
<sequence>MKRAFLFLILLAATGVLTGADPGGKGRPGIGIITGFVYDAREGIPLEYASVILYRLKDSTKVTGYATDKSGFFILKNVPRGKYYLEVDFIGYRKKVISPVSISREKRKVDLGRIELEPSYVMMEPVEVTGEAPPITYKIDKKVVEVSKQPTAVSGTAIDVLENVPSVTVDVEGNVKLRGSENLTLLIDGRPVLLDPSQALQQIPANSIDRIEIITNPSARYDPEGISGIINVILKKGAKRTSGGALTLKGGSFGNYGLDVLYNLNLGRTNLYLSFNLGQYAHLATLTSDRTAGALAVSSEGDFRRKRSPWSFRTGMDLKLGRRDNLSLGGTYRVWRMGGETALWYEEKADTSEEAERYFSVDTFELRIPAYSGFLNYQHLFGGDEHKFTGDLYYSRSDKTIESRNLRFTEEGVTKSGQISDKEGPSYLVSAKLNYSRPFGSGHKLELGYQGKWRGSREIADVSEYDSLLGQFMVQPDFHHDSRYFRSIQALYGLLSLESGAFGAQLGLRGEHTYRKIEVVDRNDSFEINRWDLFPSLHTSYRFSGLGQLYASYSRRIWRPRSWWLEPGVTWMDAYNVREGNPSLKPEYIDSYELGFQVPKGRGFVSAEAFYRVTHDNIERVTRMYEEGVLLHTFVNSGTARSLGAELSLNLTPFRFYNIYWTADLYRYRLEGVEGESPKESFNWSLRLSNEFRFGGARFQANLRYYSPTVTSQGDRGDFLTLDLALKKSFFDRKLNFVLQARDVLGTGDREFTSEGTDFTSHVLFDRKSPFLMAQISYNFNNFRKYKKEIPQEEEGEDYEIY</sequence>
<evidence type="ECO:0000256" key="4">
    <source>
        <dbReference type="ARBA" id="ARBA00022692"/>
    </source>
</evidence>
<feature type="chain" id="PRO_5028099718" evidence="9">
    <location>
        <begin position="20"/>
        <end position="802"/>
    </location>
</feature>
<dbReference type="PANTHER" id="PTHR30069:SF29">
    <property type="entry name" value="HEMOGLOBIN AND HEMOGLOBIN-HAPTOGLOBIN-BINDING PROTEIN 1-RELATED"/>
    <property type="match status" value="1"/>
</dbReference>
<dbReference type="InterPro" id="IPR008969">
    <property type="entry name" value="CarboxyPept-like_regulatory"/>
</dbReference>
<dbReference type="EMBL" id="DRBW01000084">
    <property type="protein sequence ID" value="HDM90020.1"/>
    <property type="molecule type" value="Genomic_DNA"/>
</dbReference>
<evidence type="ECO:0000256" key="6">
    <source>
        <dbReference type="ARBA" id="ARBA00023136"/>
    </source>
</evidence>
<dbReference type="InterPro" id="IPR037066">
    <property type="entry name" value="Plug_dom_sf"/>
</dbReference>
<dbReference type="SUPFAM" id="SSF56935">
    <property type="entry name" value="Porins"/>
    <property type="match status" value="1"/>
</dbReference>
<feature type="domain" description="Outer membrane protein beta-barrel" evidence="11">
    <location>
        <begin position="379"/>
        <end position="778"/>
    </location>
</feature>
<keyword evidence="7 8" id="KW-0998">Cell outer membrane</keyword>
<dbReference type="Gene3D" id="2.60.40.1120">
    <property type="entry name" value="Carboxypeptidase-like, regulatory domain"/>
    <property type="match status" value="1"/>
</dbReference>
<dbReference type="AlphaFoldDB" id="A0A7C1BF93"/>
<evidence type="ECO:0000256" key="5">
    <source>
        <dbReference type="ARBA" id="ARBA00022729"/>
    </source>
</evidence>
<feature type="domain" description="TonB-dependent receptor plug" evidence="10">
    <location>
        <begin position="155"/>
        <end position="229"/>
    </location>
</feature>
<dbReference type="GO" id="GO:0044718">
    <property type="term" value="P:siderophore transmembrane transport"/>
    <property type="evidence" value="ECO:0007669"/>
    <property type="project" value="TreeGrafter"/>
</dbReference>
<organism evidence="12">
    <name type="scientific">candidate division WOR-3 bacterium</name>
    <dbReference type="NCBI Taxonomy" id="2052148"/>
    <lineage>
        <taxon>Bacteria</taxon>
        <taxon>Bacteria division WOR-3</taxon>
    </lineage>
</organism>
<comment type="caution">
    <text evidence="12">The sequence shown here is derived from an EMBL/GenBank/DDBJ whole genome shotgun (WGS) entry which is preliminary data.</text>
</comment>
<protein>
    <submittedName>
        <fullName evidence="12">TonB-dependent receptor</fullName>
    </submittedName>
</protein>
<evidence type="ECO:0000256" key="8">
    <source>
        <dbReference type="PROSITE-ProRule" id="PRU01360"/>
    </source>
</evidence>
<keyword evidence="12" id="KW-0675">Receptor</keyword>
<dbReference type="InterPro" id="IPR012910">
    <property type="entry name" value="Plug_dom"/>
</dbReference>
<dbReference type="Pfam" id="PF14905">
    <property type="entry name" value="OMP_b-brl_3"/>
    <property type="match status" value="1"/>
</dbReference>
<dbReference type="PROSITE" id="PS52016">
    <property type="entry name" value="TONB_DEPENDENT_REC_3"/>
    <property type="match status" value="1"/>
</dbReference>
<keyword evidence="6 8" id="KW-0472">Membrane</keyword>
<evidence type="ECO:0000313" key="12">
    <source>
        <dbReference type="EMBL" id="HDM90020.1"/>
    </source>
</evidence>
<dbReference type="GO" id="GO:0009279">
    <property type="term" value="C:cell outer membrane"/>
    <property type="evidence" value="ECO:0007669"/>
    <property type="project" value="UniProtKB-SubCell"/>
</dbReference>
<keyword evidence="2 8" id="KW-0813">Transport</keyword>
<keyword evidence="4 8" id="KW-0812">Transmembrane</keyword>
<name>A0A7C1BF93_UNCW3</name>
<dbReference type="InterPro" id="IPR039426">
    <property type="entry name" value="TonB-dep_rcpt-like"/>
</dbReference>
<dbReference type="Pfam" id="PF07715">
    <property type="entry name" value="Plug"/>
    <property type="match status" value="1"/>
</dbReference>
<dbReference type="InterPro" id="IPR036942">
    <property type="entry name" value="Beta-barrel_TonB_sf"/>
</dbReference>
<evidence type="ECO:0000259" key="10">
    <source>
        <dbReference type="Pfam" id="PF07715"/>
    </source>
</evidence>
<dbReference type="SUPFAM" id="SSF49464">
    <property type="entry name" value="Carboxypeptidase regulatory domain-like"/>
    <property type="match status" value="1"/>
</dbReference>
<proteinExistence type="inferred from homology"/>
<evidence type="ECO:0000256" key="1">
    <source>
        <dbReference type="ARBA" id="ARBA00004571"/>
    </source>
</evidence>
<reference evidence="12" key="1">
    <citation type="journal article" date="2020" name="mSystems">
        <title>Genome- and Community-Level Interaction Insights into Carbon Utilization and Element Cycling Functions of Hydrothermarchaeota in Hydrothermal Sediment.</title>
        <authorList>
            <person name="Zhou Z."/>
            <person name="Liu Y."/>
            <person name="Xu W."/>
            <person name="Pan J."/>
            <person name="Luo Z.H."/>
            <person name="Li M."/>
        </authorList>
    </citation>
    <scope>NUCLEOTIDE SEQUENCE [LARGE SCALE GENOMIC DNA]</scope>
    <source>
        <strain evidence="12">HyVt-237</strain>
    </source>
</reference>
<keyword evidence="3 8" id="KW-1134">Transmembrane beta strand</keyword>
<dbReference type="Pfam" id="PF13620">
    <property type="entry name" value="CarboxypepD_reg"/>
    <property type="match status" value="1"/>
</dbReference>
<evidence type="ECO:0000259" key="11">
    <source>
        <dbReference type="Pfam" id="PF14905"/>
    </source>
</evidence>
<comment type="similarity">
    <text evidence="8">Belongs to the TonB-dependent receptor family.</text>
</comment>
<evidence type="ECO:0000256" key="9">
    <source>
        <dbReference type="SAM" id="SignalP"/>
    </source>
</evidence>
<dbReference type="Gene3D" id="2.170.130.10">
    <property type="entry name" value="TonB-dependent receptor, plug domain"/>
    <property type="match status" value="1"/>
</dbReference>
<dbReference type="PANTHER" id="PTHR30069">
    <property type="entry name" value="TONB-DEPENDENT OUTER MEMBRANE RECEPTOR"/>
    <property type="match status" value="1"/>
</dbReference>
<gene>
    <name evidence="12" type="ORF">ENG67_02295</name>
</gene>
<dbReference type="GO" id="GO:0015344">
    <property type="term" value="F:siderophore uptake transmembrane transporter activity"/>
    <property type="evidence" value="ECO:0007669"/>
    <property type="project" value="TreeGrafter"/>
</dbReference>
<evidence type="ECO:0000256" key="3">
    <source>
        <dbReference type="ARBA" id="ARBA00022452"/>
    </source>
</evidence>
<evidence type="ECO:0000256" key="7">
    <source>
        <dbReference type="ARBA" id="ARBA00023237"/>
    </source>
</evidence>
<comment type="subcellular location">
    <subcellularLocation>
        <location evidence="1 8">Cell outer membrane</location>
        <topology evidence="1 8">Multi-pass membrane protein</topology>
    </subcellularLocation>
</comment>
<dbReference type="Proteomes" id="UP000885931">
    <property type="component" value="Unassembled WGS sequence"/>
</dbReference>
<dbReference type="Gene3D" id="2.40.170.20">
    <property type="entry name" value="TonB-dependent receptor, beta-barrel domain"/>
    <property type="match status" value="1"/>
</dbReference>
<dbReference type="InterPro" id="IPR041700">
    <property type="entry name" value="OMP_b-brl_3"/>
</dbReference>
<evidence type="ECO:0000256" key="2">
    <source>
        <dbReference type="ARBA" id="ARBA00022448"/>
    </source>
</evidence>
<keyword evidence="5 9" id="KW-0732">Signal</keyword>